<keyword evidence="2" id="KW-1185">Reference proteome</keyword>
<proteinExistence type="predicted"/>
<dbReference type="EMBL" id="JAACJP010000014">
    <property type="protein sequence ID" value="KAF5380049.1"/>
    <property type="molecule type" value="Genomic_DNA"/>
</dbReference>
<protein>
    <submittedName>
        <fullName evidence="1">Uncharacterized protein</fullName>
    </submittedName>
</protein>
<dbReference type="Proteomes" id="UP000565441">
    <property type="component" value="Unassembled WGS sequence"/>
</dbReference>
<sequence length="238" mass="26392">MPFSSQVFPFTDEALRRAGLLGEGTDISPDKVTAMFYPQSNTRTAFKYPDTRKLKIRGIVTRELLANPDLFDSENRPCLIVGKDRTKTGLTFGRYAGLESFLCDELGVESIELGIYNWGKNSGIFADTGDCWALVWDGNGRIVGQLHSGQSKGGSSNSHVTYATPGWWLLNVSSSIFLTPSSSATPGLRENWPLLSISTLCWRPNYDPEICMKYEKNRPVVQPRCVNMSPPALVLCEI</sequence>
<gene>
    <name evidence="1" type="ORF">D9615_006159</name>
</gene>
<accession>A0A8H5M459</accession>
<evidence type="ECO:0000313" key="2">
    <source>
        <dbReference type="Proteomes" id="UP000565441"/>
    </source>
</evidence>
<dbReference type="OrthoDB" id="5424209at2759"/>
<dbReference type="AlphaFoldDB" id="A0A8H5M459"/>
<evidence type="ECO:0000313" key="1">
    <source>
        <dbReference type="EMBL" id="KAF5380049.1"/>
    </source>
</evidence>
<comment type="caution">
    <text evidence="1">The sequence shown here is derived from an EMBL/GenBank/DDBJ whole genome shotgun (WGS) entry which is preliminary data.</text>
</comment>
<organism evidence="1 2">
    <name type="scientific">Tricholomella constricta</name>
    <dbReference type="NCBI Taxonomy" id="117010"/>
    <lineage>
        <taxon>Eukaryota</taxon>
        <taxon>Fungi</taxon>
        <taxon>Dikarya</taxon>
        <taxon>Basidiomycota</taxon>
        <taxon>Agaricomycotina</taxon>
        <taxon>Agaricomycetes</taxon>
        <taxon>Agaricomycetidae</taxon>
        <taxon>Agaricales</taxon>
        <taxon>Tricholomatineae</taxon>
        <taxon>Lyophyllaceae</taxon>
        <taxon>Tricholomella</taxon>
    </lineage>
</organism>
<reference evidence="1 2" key="1">
    <citation type="journal article" date="2020" name="ISME J.">
        <title>Uncovering the hidden diversity of litter-decomposition mechanisms in mushroom-forming fungi.</title>
        <authorList>
            <person name="Floudas D."/>
            <person name="Bentzer J."/>
            <person name="Ahren D."/>
            <person name="Johansson T."/>
            <person name="Persson P."/>
            <person name="Tunlid A."/>
        </authorList>
    </citation>
    <scope>NUCLEOTIDE SEQUENCE [LARGE SCALE GENOMIC DNA]</scope>
    <source>
        <strain evidence="1 2">CBS 661.87</strain>
    </source>
</reference>
<name>A0A8H5M459_9AGAR</name>